<gene>
    <name evidence="1" type="ORF">SaccyDRAFT_4316</name>
</gene>
<dbReference type="STRING" id="882082.SaccyDRAFT_4316"/>
<dbReference type="EMBL" id="CM001440">
    <property type="protein sequence ID" value="EHR63131.1"/>
    <property type="molecule type" value="Genomic_DNA"/>
</dbReference>
<dbReference type="Gene3D" id="6.10.250.660">
    <property type="match status" value="2"/>
</dbReference>
<reference evidence="1 2" key="1">
    <citation type="submission" date="2011-11" db="EMBL/GenBank/DDBJ databases">
        <title>The Noncontiguous Finished sequence of Saccharomonospora cyanea NA-134.</title>
        <authorList>
            <consortium name="US DOE Joint Genome Institute"/>
            <person name="Lucas S."/>
            <person name="Han J."/>
            <person name="Lapidus A."/>
            <person name="Cheng J.-F."/>
            <person name="Goodwin L."/>
            <person name="Pitluck S."/>
            <person name="Peters L."/>
            <person name="Ovchinnikova G."/>
            <person name="Lu M."/>
            <person name="Detter J.C."/>
            <person name="Han C."/>
            <person name="Tapia R."/>
            <person name="Land M."/>
            <person name="Hauser L."/>
            <person name="Kyrpides N."/>
            <person name="Ivanova N."/>
            <person name="Pagani I."/>
            <person name="Brambilla E.-M."/>
            <person name="Klenk H.-P."/>
            <person name="Woyke T."/>
        </authorList>
    </citation>
    <scope>NUCLEOTIDE SEQUENCE [LARGE SCALE GENOMIC DNA]</scope>
    <source>
        <strain evidence="1 2">NA-134</strain>
    </source>
</reference>
<proteinExistence type="predicted"/>
<accession>H5XM52</accession>
<name>H5XM52_9PSEU</name>
<dbReference type="eggNOG" id="COG3599">
    <property type="taxonomic scope" value="Bacteria"/>
</dbReference>
<keyword evidence="2" id="KW-1185">Reference proteome</keyword>
<evidence type="ECO:0000313" key="1">
    <source>
        <dbReference type="EMBL" id="EHR63131.1"/>
    </source>
</evidence>
<organism evidence="1 2">
    <name type="scientific">Saccharomonospora cyanea NA-134</name>
    <dbReference type="NCBI Taxonomy" id="882082"/>
    <lineage>
        <taxon>Bacteria</taxon>
        <taxon>Bacillati</taxon>
        <taxon>Actinomycetota</taxon>
        <taxon>Actinomycetes</taxon>
        <taxon>Pseudonocardiales</taxon>
        <taxon>Pseudonocardiaceae</taxon>
        <taxon>Saccharomonospora</taxon>
    </lineage>
</organism>
<dbReference type="NCBIfam" id="TIGR03544">
    <property type="entry name" value="DivI1A_domain"/>
    <property type="match status" value="2"/>
</dbReference>
<dbReference type="OrthoDB" id="5198800at2"/>
<sequence>MDITAEDVDKAWFPPAPWGTRGYNRMQVDAFLSRVAATLEGRDTVTAADVHKVAFTLCPFARRTVGYDPAAVDSFLRLVEAALAARESAAMSTPYLAPALDHSHARVPLWRKLV</sequence>
<evidence type="ECO:0000313" key="2">
    <source>
        <dbReference type="Proteomes" id="UP000002791"/>
    </source>
</evidence>
<dbReference type="InterPro" id="IPR019933">
    <property type="entry name" value="DivIVA_domain"/>
</dbReference>
<dbReference type="HOGENOM" id="CLU_166591_0_0_11"/>
<dbReference type="AlphaFoldDB" id="H5XM52"/>
<dbReference type="Proteomes" id="UP000002791">
    <property type="component" value="Chromosome"/>
</dbReference>
<dbReference type="RefSeq" id="WP_005459248.1">
    <property type="nucleotide sequence ID" value="NZ_CM001440.1"/>
</dbReference>
<protein>
    <submittedName>
        <fullName evidence="1">DivIVA domain protein</fullName>
    </submittedName>
</protein>